<dbReference type="Gene3D" id="3.30.230.30">
    <property type="entry name" value="Impact, N-terminal domain"/>
    <property type="match status" value="1"/>
</dbReference>
<dbReference type="InterPro" id="IPR020568">
    <property type="entry name" value="Ribosomal_Su5_D2-typ_SF"/>
</dbReference>
<dbReference type="Proteomes" id="UP000823982">
    <property type="component" value="Unassembled WGS sequence"/>
</dbReference>
<dbReference type="Gene3D" id="3.30.70.240">
    <property type="match status" value="1"/>
</dbReference>
<organism evidence="4 5">
    <name type="scientific">Candidatus Faeciplasma gallinarum</name>
    <dbReference type="NCBI Taxonomy" id="2840799"/>
    <lineage>
        <taxon>Bacteria</taxon>
        <taxon>Bacillati</taxon>
        <taxon>Bacillota</taxon>
        <taxon>Clostridia</taxon>
        <taxon>Eubacteriales</taxon>
        <taxon>Oscillospiraceae</taxon>
        <taxon>Oscillospiraceae incertae sedis</taxon>
        <taxon>Candidatus Faeciplasma</taxon>
    </lineage>
</organism>
<dbReference type="InterPro" id="IPR020569">
    <property type="entry name" value="UPF0029_Impact_CS"/>
</dbReference>
<name>A0A9D1ENS6_9FIRM</name>
<evidence type="ECO:0000256" key="1">
    <source>
        <dbReference type="ARBA" id="ARBA00007665"/>
    </source>
</evidence>
<protein>
    <submittedName>
        <fullName evidence="4">YigZ family protein</fullName>
    </submittedName>
</protein>
<reference evidence="4" key="1">
    <citation type="submission" date="2020-10" db="EMBL/GenBank/DDBJ databases">
        <authorList>
            <person name="Gilroy R."/>
        </authorList>
    </citation>
    <scope>NUCLEOTIDE SEQUENCE</scope>
    <source>
        <strain evidence="4">CHK157-1446</strain>
    </source>
</reference>
<reference evidence="4" key="2">
    <citation type="journal article" date="2021" name="PeerJ">
        <title>Extensive microbial diversity within the chicken gut microbiome revealed by metagenomics and culture.</title>
        <authorList>
            <person name="Gilroy R."/>
            <person name="Ravi A."/>
            <person name="Getino M."/>
            <person name="Pursley I."/>
            <person name="Horton D.L."/>
            <person name="Alikhan N.F."/>
            <person name="Baker D."/>
            <person name="Gharbi K."/>
            <person name="Hall N."/>
            <person name="Watson M."/>
            <person name="Adriaenssens E.M."/>
            <person name="Foster-Nyarko E."/>
            <person name="Jarju S."/>
            <person name="Secka A."/>
            <person name="Antonio M."/>
            <person name="Oren A."/>
            <person name="Chaudhuri R.R."/>
            <person name="La Ragione R."/>
            <person name="Hildebrand F."/>
            <person name="Pallen M.J."/>
        </authorList>
    </citation>
    <scope>NUCLEOTIDE SEQUENCE</scope>
    <source>
        <strain evidence="4">CHK157-1446</strain>
    </source>
</reference>
<dbReference type="GO" id="GO:0006446">
    <property type="term" value="P:regulation of translational initiation"/>
    <property type="evidence" value="ECO:0007669"/>
    <property type="project" value="TreeGrafter"/>
</dbReference>
<dbReference type="NCBIfam" id="TIGR00257">
    <property type="entry name" value="IMPACT_YIGZ"/>
    <property type="match status" value="1"/>
</dbReference>
<sequence>MYKSIYSLAQASFTEQKSEFIAKISPVKTEEDAVSFIESVKAENRKARHNCYAYVLSGGNLSRYSDDGEPSGTAGSPILDVIQKNGLSDVAIVVTRYFGGILLGKGGLTRAYSTAASMAVSAARIMELEPAKALTVTMHYSCYDRVCCCLPEFDARMTSTDFSDKVKISITVRADKTDALLQKLNDITSGSAVIDISDEFLYDFAQ</sequence>
<comment type="similarity">
    <text evidence="1">Belongs to the IMPACT family.</text>
</comment>
<feature type="domain" description="UPF0029" evidence="3">
    <location>
        <begin position="136"/>
        <end position="190"/>
    </location>
</feature>
<evidence type="ECO:0000259" key="3">
    <source>
        <dbReference type="Pfam" id="PF09186"/>
    </source>
</evidence>
<dbReference type="InterPro" id="IPR023582">
    <property type="entry name" value="Impact"/>
</dbReference>
<dbReference type="InterPro" id="IPR015269">
    <property type="entry name" value="UPF0029_Impact_C"/>
</dbReference>
<accession>A0A9D1ENS6</accession>
<dbReference type="PROSITE" id="PS00910">
    <property type="entry name" value="UPF0029"/>
    <property type="match status" value="1"/>
</dbReference>
<dbReference type="SUPFAM" id="SSF54980">
    <property type="entry name" value="EF-G C-terminal domain-like"/>
    <property type="match status" value="1"/>
</dbReference>
<dbReference type="InterPro" id="IPR001498">
    <property type="entry name" value="Impact_N"/>
</dbReference>
<dbReference type="SUPFAM" id="SSF54211">
    <property type="entry name" value="Ribosomal protein S5 domain 2-like"/>
    <property type="match status" value="1"/>
</dbReference>
<dbReference type="InterPro" id="IPR036956">
    <property type="entry name" value="Impact_N_sf"/>
</dbReference>
<dbReference type="GO" id="GO:0005737">
    <property type="term" value="C:cytoplasm"/>
    <property type="evidence" value="ECO:0007669"/>
    <property type="project" value="TreeGrafter"/>
</dbReference>
<dbReference type="InterPro" id="IPR035647">
    <property type="entry name" value="EFG_III/V"/>
</dbReference>
<dbReference type="PANTHER" id="PTHR16301:SF20">
    <property type="entry name" value="IMPACT FAMILY MEMBER YIGZ"/>
    <property type="match status" value="1"/>
</dbReference>
<dbReference type="Pfam" id="PF01205">
    <property type="entry name" value="Impact_N"/>
    <property type="match status" value="1"/>
</dbReference>
<dbReference type="PANTHER" id="PTHR16301">
    <property type="entry name" value="IMPACT-RELATED"/>
    <property type="match status" value="1"/>
</dbReference>
<comment type="caution">
    <text evidence="4">The sequence shown here is derived from an EMBL/GenBank/DDBJ whole genome shotgun (WGS) entry which is preliminary data.</text>
</comment>
<dbReference type="Pfam" id="PF09186">
    <property type="entry name" value="DUF1949"/>
    <property type="match status" value="1"/>
</dbReference>
<evidence type="ECO:0000313" key="4">
    <source>
        <dbReference type="EMBL" id="HIS24863.1"/>
    </source>
</evidence>
<feature type="domain" description="Impact N-terminal" evidence="2">
    <location>
        <begin position="16"/>
        <end position="119"/>
    </location>
</feature>
<gene>
    <name evidence="4" type="ORF">IAD01_05615</name>
</gene>
<dbReference type="EMBL" id="DVIR01000054">
    <property type="protein sequence ID" value="HIS24863.1"/>
    <property type="molecule type" value="Genomic_DNA"/>
</dbReference>
<evidence type="ECO:0000313" key="5">
    <source>
        <dbReference type="Proteomes" id="UP000823982"/>
    </source>
</evidence>
<dbReference type="InterPro" id="IPR015796">
    <property type="entry name" value="Impact_YigZ-like"/>
</dbReference>
<proteinExistence type="inferred from homology"/>
<dbReference type="AlphaFoldDB" id="A0A9D1ENS6"/>
<evidence type="ECO:0000259" key="2">
    <source>
        <dbReference type="Pfam" id="PF01205"/>
    </source>
</evidence>